<dbReference type="RefSeq" id="XP_005844060.1">
    <property type="nucleotide sequence ID" value="XM_005843998.1"/>
</dbReference>
<dbReference type="Proteomes" id="UP000008141">
    <property type="component" value="Unassembled WGS sequence"/>
</dbReference>
<protein>
    <submittedName>
        <fullName evidence="2">Uncharacterized protein</fullName>
    </submittedName>
</protein>
<gene>
    <name evidence="2" type="ORF">CHLNCDRAFT_139633</name>
</gene>
<evidence type="ECO:0000313" key="2">
    <source>
        <dbReference type="EMBL" id="EFN51958.1"/>
    </source>
</evidence>
<feature type="compositionally biased region" description="Basic and acidic residues" evidence="1">
    <location>
        <begin position="357"/>
        <end position="367"/>
    </location>
</feature>
<proteinExistence type="predicted"/>
<dbReference type="InParanoid" id="E1ZQK8"/>
<dbReference type="KEGG" id="cvr:CHLNCDRAFT_139633"/>
<feature type="region of interest" description="Disordered" evidence="1">
    <location>
        <begin position="357"/>
        <end position="384"/>
    </location>
</feature>
<organism evidence="3">
    <name type="scientific">Chlorella variabilis</name>
    <name type="common">Green alga</name>
    <dbReference type="NCBI Taxonomy" id="554065"/>
    <lineage>
        <taxon>Eukaryota</taxon>
        <taxon>Viridiplantae</taxon>
        <taxon>Chlorophyta</taxon>
        <taxon>core chlorophytes</taxon>
        <taxon>Trebouxiophyceae</taxon>
        <taxon>Chlorellales</taxon>
        <taxon>Chlorellaceae</taxon>
        <taxon>Chlorella clade</taxon>
        <taxon>Chlorella</taxon>
    </lineage>
</organism>
<dbReference type="EMBL" id="GL433859">
    <property type="protein sequence ID" value="EFN51958.1"/>
    <property type="molecule type" value="Genomic_DNA"/>
</dbReference>
<evidence type="ECO:0000256" key="1">
    <source>
        <dbReference type="SAM" id="MobiDB-lite"/>
    </source>
</evidence>
<dbReference type="OrthoDB" id="521088at2759"/>
<name>E1ZQK8_CHLVA</name>
<keyword evidence="3" id="KW-1185">Reference proteome</keyword>
<dbReference type="AlphaFoldDB" id="E1ZQK8"/>
<evidence type="ECO:0000313" key="3">
    <source>
        <dbReference type="Proteomes" id="UP000008141"/>
    </source>
</evidence>
<reference evidence="2 3" key="1">
    <citation type="journal article" date="2010" name="Plant Cell">
        <title>The Chlorella variabilis NC64A genome reveals adaptation to photosymbiosis, coevolution with viruses, and cryptic sex.</title>
        <authorList>
            <person name="Blanc G."/>
            <person name="Duncan G."/>
            <person name="Agarkova I."/>
            <person name="Borodovsky M."/>
            <person name="Gurnon J."/>
            <person name="Kuo A."/>
            <person name="Lindquist E."/>
            <person name="Lucas S."/>
            <person name="Pangilinan J."/>
            <person name="Polle J."/>
            <person name="Salamov A."/>
            <person name="Terry A."/>
            <person name="Yamada T."/>
            <person name="Dunigan D.D."/>
            <person name="Grigoriev I.V."/>
            <person name="Claverie J.M."/>
            <person name="Van Etten J.L."/>
        </authorList>
    </citation>
    <scope>NUCLEOTIDE SEQUENCE [LARGE SCALE GENOMIC DNA]</scope>
    <source>
        <strain evidence="2 3">NC64A</strain>
    </source>
</reference>
<accession>E1ZQK8</accession>
<dbReference type="GeneID" id="17351393"/>
<sequence length="401" mass="43256">MTFTVNAMRLSYPFSSAATGNANAVRASLRPLARTSVRPHMAASLSKPFEASLSTPADIQAPATSARPSSSNNIVPATKASERLERALIANPIALPATGRSQQPLLRMTSPTIYAHGCGDQMWAPAQFKDVNADVAPWLIGMTDGEVEQTIIRHFPMFTRDIFAAATHIHSAHPATATSIMANLLDMHGPLLSSIAPGGSSAVILMHNGVEVALARAIARAQQLAAAGNRQAAWSLAARAFDLLSHLRFGSLVVAAPFIAFWQDLKTLLSCPIAAAAVSQEAVLALRFTESWAVLVARGRLTQTPARFEELLGAVLSHPLTDGQLRRVEAAPRLLPIDMSLGVRRWAWEPAAQEQRRRLTLESEQQRRQHTTSSPRQQRRERRAAAVVEAEEGALVAALAH</sequence>